<dbReference type="Pfam" id="PF00884">
    <property type="entry name" value="Sulfatase"/>
    <property type="match status" value="1"/>
</dbReference>
<dbReference type="GO" id="GO:0016787">
    <property type="term" value="F:hydrolase activity"/>
    <property type="evidence" value="ECO:0007669"/>
    <property type="project" value="UniProtKB-KW"/>
</dbReference>
<feature type="transmembrane region" description="Helical" evidence="1">
    <location>
        <begin position="35"/>
        <end position="54"/>
    </location>
</feature>
<dbReference type="Gene3D" id="3.40.720.10">
    <property type="entry name" value="Alkaline Phosphatase, subunit A"/>
    <property type="match status" value="1"/>
</dbReference>
<protein>
    <submittedName>
        <fullName evidence="3">Sulfatase-like hydrolase/transferase</fullName>
    </submittedName>
</protein>
<dbReference type="RefSeq" id="WP_185663234.1">
    <property type="nucleotide sequence ID" value="NZ_JACLAW010000003.1"/>
</dbReference>
<proteinExistence type="predicted"/>
<dbReference type="AlphaFoldDB" id="A0A7X1KKY9"/>
<dbReference type="Proteomes" id="UP000566813">
    <property type="component" value="Unassembled WGS sequence"/>
</dbReference>
<dbReference type="EMBL" id="JACLAW010000003">
    <property type="protein sequence ID" value="MBC2664992.1"/>
    <property type="molecule type" value="Genomic_DNA"/>
</dbReference>
<sequence length="444" mass="49358">MFRHFPWRWALYWLVAPNLAIVLMWPFGGPPMGKPILIAGCFGLIFSQAPWLWLRRTCGMLLTLGMVTFYIARNFNIDPSQIAFAPTYFSEASPLRSAQFGLGVAAVLVSLGIVWTCVPRVQRFAIPMNWLMGFLAVTGAMHFDTYATAATRGTYDAISAPVNLSSAVETSGHSQPRADRRNLVVILVEALGMPNSPVTRRLFEADWDRPEWRARYNVNRGTVPYYGSTTNAEMRELCGVWSLNQVADFSKTDCLPRRFARAGYETTAMHAFTGEFFGRATWWKEAGFDHTLFREKLVQHGARICGGVFPGACDEDVPGQIAAGLKRAVRPQLVYWVTLNSHLPVVEAPDLGTDNCTFGGPELAEQSDLLCPLFLVHHRLADAITRMALDPTLPPTDILIVGDHMPPFFQRDARAQFEGHEVPWVLLQAKGGSAPRAVATNLSR</sequence>
<evidence type="ECO:0000256" key="1">
    <source>
        <dbReference type="SAM" id="Phobius"/>
    </source>
</evidence>
<reference evidence="3 4" key="1">
    <citation type="submission" date="2020-08" db="EMBL/GenBank/DDBJ databases">
        <title>The genome sequence of type strain Novosphingobium flavum NBRC 111647.</title>
        <authorList>
            <person name="Liu Y."/>
        </authorList>
    </citation>
    <scope>NUCLEOTIDE SEQUENCE [LARGE SCALE GENOMIC DNA]</scope>
    <source>
        <strain evidence="3 4">NBRC 111647</strain>
    </source>
</reference>
<keyword evidence="1" id="KW-0472">Membrane</keyword>
<keyword evidence="3" id="KW-0808">Transferase</keyword>
<dbReference type="GO" id="GO:0016740">
    <property type="term" value="F:transferase activity"/>
    <property type="evidence" value="ECO:0007669"/>
    <property type="project" value="UniProtKB-KW"/>
</dbReference>
<evidence type="ECO:0000313" key="4">
    <source>
        <dbReference type="Proteomes" id="UP000566813"/>
    </source>
</evidence>
<gene>
    <name evidence="3" type="ORF">H7F51_05650</name>
</gene>
<feature type="domain" description="Sulfatase N-terminal" evidence="2">
    <location>
        <begin position="246"/>
        <end position="427"/>
    </location>
</feature>
<keyword evidence="4" id="KW-1185">Reference proteome</keyword>
<dbReference type="InterPro" id="IPR017850">
    <property type="entry name" value="Alkaline_phosphatase_core_sf"/>
</dbReference>
<feature type="transmembrane region" description="Helical" evidence="1">
    <location>
        <begin position="9"/>
        <end position="29"/>
    </location>
</feature>
<keyword evidence="1" id="KW-1133">Transmembrane helix</keyword>
<evidence type="ECO:0000313" key="3">
    <source>
        <dbReference type="EMBL" id="MBC2664992.1"/>
    </source>
</evidence>
<feature type="transmembrane region" description="Helical" evidence="1">
    <location>
        <begin position="61"/>
        <end position="77"/>
    </location>
</feature>
<keyword evidence="3" id="KW-0378">Hydrolase</keyword>
<accession>A0A7X1KKY9</accession>
<feature type="transmembrane region" description="Helical" evidence="1">
    <location>
        <begin position="97"/>
        <end position="118"/>
    </location>
</feature>
<feature type="transmembrane region" description="Helical" evidence="1">
    <location>
        <begin position="130"/>
        <end position="149"/>
    </location>
</feature>
<dbReference type="InterPro" id="IPR000917">
    <property type="entry name" value="Sulfatase_N"/>
</dbReference>
<name>A0A7X1KKY9_9SPHN</name>
<evidence type="ECO:0000259" key="2">
    <source>
        <dbReference type="Pfam" id="PF00884"/>
    </source>
</evidence>
<organism evidence="3 4">
    <name type="scientific">Novosphingobium flavum</name>
    <dbReference type="NCBI Taxonomy" id="1778672"/>
    <lineage>
        <taxon>Bacteria</taxon>
        <taxon>Pseudomonadati</taxon>
        <taxon>Pseudomonadota</taxon>
        <taxon>Alphaproteobacteria</taxon>
        <taxon>Sphingomonadales</taxon>
        <taxon>Sphingomonadaceae</taxon>
        <taxon>Novosphingobium</taxon>
    </lineage>
</organism>
<comment type="caution">
    <text evidence="3">The sequence shown here is derived from an EMBL/GenBank/DDBJ whole genome shotgun (WGS) entry which is preliminary data.</text>
</comment>
<keyword evidence="1" id="KW-0812">Transmembrane</keyword>